<evidence type="ECO:0000259" key="8">
    <source>
        <dbReference type="Pfam" id="PF12832"/>
    </source>
</evidence>
<feature type="transmembrane region" description="Helical" evidence="7">
    <location>
        <begin position="391"/>
        <end position="410"/>
    </location>
</feature>
<reference evidence="9 10" key="1">
    <citation type="submission" date="2022-01" db="EMBL/GenBank/DDBJ databases">
        <title>A chromosomal length assembly of Cordylochernes scorpioides.</title>
        <authorList>
            <person name="Zeh D."/>
            <person name="Zeh J."/>
        </authorList>
    </citation>
    <scope>NUCLEOTIDE SEQUENCE [LARGE SCALE GENOMIC DNA]</scope>
    <source>
        <strain evidence="9">IN4F17</strain>
        <tissue evidence="9">Whole Body</tissue>
    </source>
</reference>
<dbReference type="PANTHER" id="PTHR16172">
    <property type="entry name" value="MAJOR FACILITATOR SUPERFAMILY DOMAIN-CONTAINING PROTEIN 6-LIKE"/>
    <property type="match status" value="1"/>
</dbReference>
<sequence length="627" mass="70410">MSVNQDLLISKTFYFFFFAAFGSLFPLLAVYFKQLGMNPTQSGMLIGIRPLVEFLSAPFWGSMADRFHKGKILLLFSLFSWIVFTLSLAFIQPPAASCVQFNDTHHLLYMPEDEVPREKRSIGEMDEIDAVASRWDEFTVEKRNREKHPLLPPGHVVGKSPNSLEYTLNYDKEHHISYVSPPFSSIVYKWEDVQSVFFLLLLLVVLGEFFSAPAITLADSATLAYLGDDTDNYGRQRMFGSLGWGLSMFFLGLALDQSTAFPDHPCRPHEKERNYTICFATFSVLMSCAFIASTQFRFDFYDMAPPAITEPEPEPRTKRELIYEQHAAAVQSTVFAQTTRRLPEWFTVLRTFANLRYGAFLYVTWFMGFGIGLVFTFLFWHLQDLGGTPTIFGVASVINHVSEIFAYFFSFRLIRQIGHLKLLCVGLFGNVCRFLYISWLRNPWWVLPFEFIQDMGPGITHAAVWAACCSYMTQATPANLRSSAQGVLQGLHHGLGRGCGAVIGGMFVTRFGYVYTGTQATFRGYVCTGTQATFRGYGFACLLVLGLFMLVNWRTSGGGGFSNFLDEDPGAIIMEDTGAHLAPHGVPANPLERSLSKQNLGDWQQEPAVSPQHGPYLGVPGITSSYL</sequence>
<evidence type="ECO:0000256" key="3">
    <source>
        <dbReference type="ARBA" id="ARBA00022692"/>
    </source>
</evidence>
<feature type="transmembrane region" description="Helical" evidence="7">
    <location>
        <begin position="72"/>
        <end position="91"/>
    </location>
</feature>
<feature type="transmembrane region" description="Helical" evidence="7">
    <location>
        <begin position="197"/>
        <end position="226"/>
    </location>
</feature>
<feature type="transmembrane region" description="Helical" evidence="7">
    <location>
        <begin position="12"/>
        <end position="32"/>
    </location>
</feature>
<protein>
    <submittedName>
        <fullName evidence="9">MFSD6</fullName>
    </submittedName>
</protein>
<keyword evidence="10" id="KW-1185">Reference proteome</keyword>
<dbReference type="CDD" id="cd17335">
    <property type="entry name" value="MFS_MFSD6"/>
    <property type="match status" value="1"/>
</dbReference>
<keyword evidence="5 7" id="KW-0472">Membrane</keyword>
<feature type="transmembrane region" description="Helical" evidence="7">
    <location>
        <begin position="422"/>
        <end position="439"/>
    </location>
</feature>
<evidence type="ECO:0000256" key="2">
    <source>
        <dbReference type="ARBA" id="ARBA00005241"/>
    </source>
</evidence>
<dbReference type="InterPro" id="IPR036259">
    <property type="entry name" value="MFS_trans_sf"/>
</dbReference>
<evidence type="ECO:0000313" key="10">
    <source>
        <dbReference type="Proteomes" id="UP001235939"/>
    </source>
</evidence>
<accession>A0ABY6L7R4</accession>
<name>A0ABY6L7R4_9ARAC</name>
<dbReference type="InterPro" id="IPR051717">
    <property type="entry name" value="MFS_MFSD6"/>
</dbReference>
<evidence type="ECO:0000256" key="6">
    <source>
        <dbReference type="SAM" id="MobiDB-lite"/>
    </source>
</evidence>
<keyword evidence="3 7" id="KW-0812">Transmembrane</keyword>
<feature type="region of interest" description="Disordered" evidence="6">
    <location>
        <begin position="602"/>
        <end position="627"/>
    </location>
</feature>
<dbReference type="Pfam" id="PF12832">
    <property type="entry name" value="MFS_1_like"/>
    <property type="match status" value="1"/>
</dbReference>
<feature type="domain" description="Major facilitator superfamily associated" evidence="8">
    <location>
        <begin position="10"/>
        <end position="512"/>
    </location>
</feature>
<proteinExistence type="inferred from homology"/>
<dbReference type="PANTHER" id="PTHR16172:SF2">
    <property type="entry name" value="MAJOR FACILITATOR SUPERFAMILY DOMAIN-CONTAINING PROTEIN 6"/>
    <property type="match status" value="1"/>
</dbReference>
<comment type="subcellular location">
    <subcellularLocation>
        <location evidence="1">Membrane</location>
        <topology evidence="1">Multi-pass membrane protein</topology>
    </subcellularLocation>
</comment>
<keyword evidence="4 7" id="KW-1133">Transmembrane helix</keyword>
<feature type="transmembrane region" description="Helical" evidence="7">
    <location>
        <begin position="359"/>
        <end position="379"/>
    </location>
</feature>
<evidence type="ECO:0000313" key="9">
    <source>
        <dbReference type="EMBL" id="UYV77063.1"/>
    </source>
</evidence>
<evidence type="ECO:0000256" key="5">
    <source>
        <dbReference type="ARBA" id="ARBA00023136"/>
    </source>
</evidence>
<organism evidence="9 10">
    <name type="scientific">Cordylochernes scorpioides</name>
    <dbReference type="NCBI Taxonomy" id="51811"/>
    <lineage>
        <taxon>Eukaryota</taxon>
        <taxon>Metazoa</taxon>
        <taxon>Ecdysozoa</taxon>
        <taxon>Arthropoda</taxon>
        <taxon>Chelicerata</taxon>
        <taxon>Arachnida</taxon>
        <taxon>Pseudoscorpiones</taxon>
        <taxon>Cheliferoidea</taxon>
        <taxon>Chernetidae</taxon>
        <taxon>Cordylochernes</taxon>
    </lineage>
</organism>
<feature type="transmembrane region" description="Helical" evidence="7">
    <location>
        <begin position="238"/>
        <end position="254"/>
    </location>
</feature>
<feature type="transmembrane region" description="Helical" evidence="7">
    <location>
        <begin position="534"/>
        <end position="553"/>
    </location>
</feature>
<dbReference type="Gene3D" id="1.20.1250.20">
    <property type="entry name" value="MFS general substrate transporter like domains"/>
    <property type="match status" value="2"/>
</dbReference>
<dbReference type="EMBL" id="CP092876">
    <property type="protein sequence ID" value="UYV77063.1"/>
    <property type="molecule type" value="Genomic_DNA"/>
</dbReference>
<evidence type="ECO:0000256" key="7">
    <source>
        <dbReference type="SAM" id="Phobius"/>
    </source>
</evidence>
<dbReference type="SUPFAM" id="SSF103473">
    <property type="entry name" value="MFS general substrate transporter"/>
    <property type="match status" value="1"/>
</dbReference>
<dbReference type="Proteomes" id="UP001235939">
    <property type="component" value="Chromosome 14"/>
</dbReference>
<evidence type="ECO:0000256" key="1">
    <source>
        <dbReference type="ARBA" id="ARBA00004141"/>
    </source>
</evidence>
<comment type="similarity">
    <text evidence="2">Belongs to the major facilitator superfamily. MFSD6 family.</text>
</comment>
<gene>
    <name evidence="9" type="ORF">LAZ67_14003093</name>
</gene>
<dbReference type="InterPro" id="IPR024989">
    <property type="entry name" value="MFS_assoc_dom"/>
</dbReference>
<evidence type="ECO:0000256" key="4">
    <source>
        <dbReference type="ARBA" id="ARBA00022989"/>
    </source>
</evidence>